<reference evidence="3 4" key="1">
    <citation type="submission" date="2015-08" db="EMBL/GenBank/DDBJ databases">
        <title>Next Generation Sequencing and Analysis of the Genome of Puccinia sorghi L Schw, the Causal Agent of Maize Common Rust.</title>
        <authorList>
            <person name="Rochi L."/>
            <person name="Burguener G."/>
            <person name="Darino M."/>
            <person name="Turjanski A."/>
            <person name="Kreff E."/>
            <person name="Dieguez M.J."/>
            <person name="Sacco F."/>
        </authorList>
    </citation>
    <scope>NUCLEOTIDE SEQUENCE [LARGE SCALE GENOMIC DNA]</scope>
    <source>
        <strain evidence="3 4">RO10H11247</strain>
    </source>
</reference>
<feature type="transmembrane region" description="Helical" evidence="2">
    <location>
        <begin position="56"/>
        <end position="76"/>
    </location>
</feature>
<keyword evidence="4" id="KW-1185">Reference proteome</keyword>
<accession>A0A0L6VSQ2</accession>
<dbReference type="EMBL" id="LAVV01001210">
    <property type="protein sequence ID" value="KNZ63731.1"/>
    <property type="molecule type" value="Genomic_DNA"/>
</dbReference>
<keyword evidence="2" id="KW-0812">Transmembrane</keyword>
<comment type="caution">
    <text evidence="3">The sequence shown here is derived from an EMBL/GenBank/DDBJ whole genome shotgun (WGS) entry which is preliminary data.</text>
</comment>
<keyword evidence="2" id="KW-0472">Membrane</keyword>
<organism evidence="3 4">
    <name type="scientific">Puccinia sorghi</name>
    <dbReference type="NCBI Taxonomy" id="27349"/>
    <lineage>
        <taxon>Eukaryota</taxon>
        <taxon>Fungi</taxon>
        <taxon>Dikarya</taxon>
        <taxon>Basidiomycota</taxon>
        <taxon>Pucciniomycotina</taxon>
        <taxon>Pucciniomycetes</taxon>
        <taxon>Pucciniales</taxon>
        <taxon>Pucciniaceae</taxon>
        <taxon>Puccinia</taxon>
    </lineage>
</organism>
<name>A0A0L6VSQ2_9BASI</name>
<keyword evidence="2" id="KW-1133">Transmembrane helix</keyword>
<dbReference type="VEuPathDB" id="FungiDB:VP01_1108g1"/>
<evidence type="ECO:0000313" key="3">
    <source>
        <dbReference type="EMBL" id="KNZ63731.1"/>
    </source>
</evidence>
<evidence type="ECO:0000313" key="4">
    <source>
        <dbReference type="Proteomes" id="UP000037035"/>
    </source>
</evidence>
<protein>
    <submittedName>
        <fullName evidence="3">Putative signal peptide protein</fullName>
    </submittedName>
</protein>
<dbReference type="Proteomes" id="UP000037035">
    <property type="component" value="Unassembled WGS sequence"/>
</dbReference>
<evidence type="ECO:0000256" key="1">
    <source>
        <dbReference type="SAM" id="MobiDB-lite"/>
    </source>
</evidence>
<feature type="transmembrane region" description="Helical" evidence="2">
    <location>
        <begin position="96"/>
        <end position="114"/>
    </location>
</feature>
<feature type="transmembrane region" description="Helical" evidence="2">
    <location>
        <begin position="204"/>
        <end position="226"/>
    </location>
</feature>
<feature type="region of interest" description="Disordered" evidence="1">
    <location>
        <begin position="562"/>
        <end position="583"/>
    </location>
</feature>
<evidence type="ECO:0000256" key="2">
    <source>
        <dbReference type="SAM" id="Phobius"/>
    </source>
</evidence>
<sequence>MQLFLSCIMKIYASFILELISSEVIKYANQNQQFMNCPNSLVKHIQRKVLPISSHCQAAVSPVLFLISFLIVLISLNSTHYIDLAHPLQVTSSANRFAACISFLISCVTALISLNSTHSINFAHPLQLILLSKGYLRSSLFKTSSFPICCAKSTVTADNLVWALRVCGTGNTDHLTEPPRTGFFSPFFLSPSFLPTEVSENLAALFYFIVFFYSFSLFFFCVSLGFSCSKSVFLSPHVLLPGFLVGHRGALSCQRAAPYKILRSQRKHPSRPHRRLMTSPAVEAGGWYSPSRKKRPPSQRIRKCLWGFGILDAAYTQLELKKMTDCVQEGKIRVSRYDQYLFRIFIKVNDDLHENSYPPGNQIDTRREMAAQLRLIAGCSRMVTSFFISLISLLEAESFHLVRDRNKLPGSLVTPQDGVIKQTKLSWIVQSETVGRDYLINVTFLSSRSVILGMTIRPFSPHYMALRKVTIMTYKQHYTFDDSSFSCHNNQRIQSRGGCLFGWDSFFFKASSQPVNSVGMPIVLAPAYMSQIRGCLTWRRPAKPADTGIEYTDKASACRWNKPQKDLNGPDEPHNLFRRLRKH</sequence>
<proteinExistence type="predicted"/>
<gene>
    <name evidence="3" type="ORF">VP01_1108g1</name>
</gene>
<dbReference type="AlphaFoldDB" id="A0A0L6VSQ2"/>